<evidence type="ECO:0000313" key="2">
    <source>
        <dbReference type="EMBL" id="MFC5566742.1"/>
    </source>
</evidence>
<evidence type="ECO:0000256" key="1">
    <source>
        <dbReference type="SAM" id="MobiDB-lite"/>
    </source>
</evidence>
<dbReference type="PROSITE" id="PS51257">
    <property type="entry name" value="PROKAR_LIPOPROTEIN"/>
    <property type="match status" value="1"/>
</dbReference>
<dbReference type="RefSeq" id="WP_209841382.1">
    <property type="nucleotide sequence ID" value="NZ_JAGGJP010000010.1"/>
</dbReference>
<feature type="region of interest" description="Disordered" evidence="1">
    <location>
        <begin position="17"/>
        <end position="40"/>
    </location>
</feature>
<gene>
    <name evidence="2" type="ORF">ACFPOC_09995</name>
</gene>
<keyword evidence="2" id="KW-0456">Lyase</keyword>
<keyword evidence="3" id="KW-1185">Reference proteome</keyword>
<sequence>MRIVAALMVLALAGCGADGPPTRPSASVGVGVGPGQATHA</sequence>
<evidence type="ECO:0000313" key="3">
    <source>
        <dbReference type="Proteomes" id="UP001596056"/>
    </source>
</evidence>
<dbReference type="EMBL" id="JBHSNA010000007">
    <property type="protein sequence ID" value="MFC5566742.1"/>
    <property type="molecule type" value="Genomic_DNA"/>
</dbReference>
<dbReference type="GO" id="GO:0016829">
    <property type="term" value="F:lyase activity"/>
    <property type="evidence" value="ECO:0007669"/>
    <property type="project" value="UniProtKB-KW"/>
</dbReference>
<name>A0ABW0SD48_9RHOB</name>
<protein>
    <submittedName>
        <fullName evidence="2">Argininosuccinate lyase</fullName>
    </submittedName>
</protein>
<accession>A0ABW0SD48</accession>
<proteinExistence type="predicted"/>
<reference evidence="3" key="1">
    <citation type="journal article" date="2019" name="Int. J. Syst. Evol. Microbiol.">
        <title>The Global Catalogue of Microorganisms (GCM) 10K type strain sequencing project: providing services to taxonomists for standard genome sequencing and annotation.</title>
        <authorList>
            <consortium name="The Broad Institute Genomics Platform"/>
            <consortium name="The Broad Institute Genome Sequencing Center for Infectious Disease"/>
            <person name="Wu L."/>
            <person name="Ma J."/>
        </authorList>
    </citation>
    <scope>NUCLEOTIDE SEQUENCE [LARGE SCALE GENOMIC DNA]</scope>
    <source>
        <strain evidence="3">KACC 11588</strain>
    </source>
</reference>
<organism evidence="2 3">
    <name type="scientific">Rubellimicrobium aerolatum</name>
    <dbReference type="NCBI Taxonomy" id="490979"/>
    <lineage>
        <taxon>Bacteria</taxon>
        <taxon>Pseudomonadati</taxon>
        <taxon>Pseudomonadota</taxon>
        <taxon>Alphaproteobacteria</taxon>
        <taxon>Rhodobacterales</taxon>
        <taxon>Roseobacteraceae</taxon>
        <taxon>Rubellimicrobium</taxon>
    </lineage>
</organism>
<comment type="caution">
    <text evidence="2">The sequence shown here is derived from an EMBL/GenBank/DDBJ whole genome shotgun (WGS) entry which is preliminary data.</text>
</comment>
<dbReference type="Proteomes" id="UP001596056">
    <property type="component" value="Unassembled WGS sequence"/>
</dbReference>